<dbReference type="InterPro" id="IPR023346">
    <property type="entry name" value="Lysozyme-like_dom_sf"/>
</dbReference>
<evidence type="ECO:0000256" key="2">
    <source>
        <dbReference type="ARBA" id="ARBA00022638"/>
    </source>
</evidence>
<dbReference type="SUPFAM" id="SSF53955">
    <property type="entry name" value="Lysozyme-like"/>
    <property type="match status" value="1"/>
</dbReference>
<dbReference type="Gene3D" id="1.10.530.40">
    <property type="match status" value="1"/>
</dbReference>
<dbReference type="InterPro" id="IPR052619">
    <property type="entry name" value="Phage_lysozyme-like"/>
</dbReference>
<gene>
    <name evidence="3" type="ORF">MM415B01736_0008</name>
</gene>
<protein>
    <submittedName>
        <fullName evidence="3">Putative structural protein</fullName>
    </submittedName>
</protein>
<dbReference type="InterPro" id="IPR002196">
    <property type="entry name" value="Glyco_hydro_24"/>
</dbReference>
<reference evidence="3" key="1">
    <citation type="submission" date="2020-03" db="EMBL/GenBank/DDBJ databases">
        <title>The deep terrestrial virosphere.</title>
        <authorList>
            <person name="Holmfeldt K."/>
            <person name="Nilsson E."/>
            <person name="Simone D."/>
            <person name="Lopez-Fernandez M."/>
            <person name="Wu X."/>
            <person name="de Brujin I."/>
            <person name="Lundin D."/>
            <person name="Andersson A."/>
            <person name="Bertilsson S."/>
            <person name="Dopson M."/>
        </authorList>
    </citation>
    <scope>NUCLEOTIDE SEQUENCE</scope>
    <source>
        <strain evidence="3">MM415B01736</strain>
    </source>
</reference>
<dbReference type="GO" id="GO:0009253">
    <property type="term" value="P:peptidoglycan catabolic process"/>
    <property type="evidence" value="ECO:0007669"/>
    <property type="project" value="InterPro"/>
</dbReference>
<keyword evidence="2" id="KW-0081">Bacteriolytic enzyme</keyword>
<organism evidence="3">
    <name type="scientific">viral metagenome</name>
    <dbReference type="NCBI Taxonomy" id="1070528"/>
    <lineage>
        <taxon>unclassified sequences</taxon>
        <taxon>metagenomes</taxon>
        <taxon>organismal metagenomes</taxon>
    </lineage>
</organism>
<name>A0A6M3IKY8_9ZZZZ</name>
<dbReference type="GO" id="GO:0016998">
    <property type="term" value="P:cell wall macromolecule catabolic process"/>
    <property type="evidence" value="ECO:0007669"/>
    <property type="project" value="InterPro"/>
</dbReference>
<dbReference type="PANTHER" id="PTHR37406:SF1">
    <property type="entry name" value="T4-TYPE LYSOZYME 1-RELATED"/>
    <property type="match status" value="1"/>
</dbReference>
<dbReference type="GO" id="GO:0031640">
    <property type="term" value="P:killing of cells of another organism"/>
    <property type="evidence" value="ECO:0007669"/>
    <property type="project" value="UniProtKB-KW"/>
</dbReference>
<dbReference type="PANTHER" id="PTHR37406">
    <property type="entry name" value="T4-TYPE LYSOZYME 1-RELATED"/>
    <property type="match status" value="1"/>
</dbReference>
<dbReference type="AlphaFoldDB" id="A0A6M3IKY8"/>
<dbReference type="Pfam" id="PF00959">
    <property type="entry name" value="Phage_lysozyme"/>
    <property type="match status" value="1"/>
</dbReference>
<accession>A0A6M3IKY8</accession>
<evidence type="ECO:0000313" key="3">
    <source>
        <dbReference type="EMBL" id="QJA57042.1"/>
    </source>
</evidence>
<proteinExistence type="predicted"/>
<dbReference type="EMBL" id="MT141251">
    <property type="protein sequence ID" value="QJA57042.1"/>
    <property type="molecule type" value="Genomic_DNA"/>
</dbReference>
<dbReference type="GO" id="GO:0003796">
    <property type="term" value="F:lysozyme activity"/>
    <property type="evidence" value="ECO:0007669"/>
    <property type="project" value="InterPro"/>
</dbReference>
<evidence type="ECO:0000256" key="1">
    <source>
        <dbReference type="ARBA" id="ARBA00022529"/>
    </source>
</evidence>
<dbReference type="GO" id="GO:0042742">
    <property type="term" value="P:defense response to bacterium"/>
    <property type="evidence" value="ECO:0007669"/>
    <property type="project" value="UniProtKB-KW"/>
</dbReference>
<sequence length="138" mass="16098">MDVVKKMIRRHEEYRETVYLDTEEIPTGGWGHAFHVGSKLPMDIWEQIFEYDFNLHADEFCKFKERFHLNTNAARDAALIDMMFCMGASRLRKFVKMITALVLEDYQTAADEILDSDFGRTRKNRAAELAGIMRTGKL</sequence>
<dbReference type="InterPro" id="IPR023347">
    <property type="entry name" value="Lysozyme_dom_sf"/>
</dbReference>
<keyword evidence="1" id="KW-0929">Antimicrobial</keyword>